<evidence type="ECO:0000256" key="1">
    <source>
        <dbReference type="SAM" id="Phobius"/>
    </source>
</evidence>
<dbReference type="GO" id="GO:0000266">
    <property type="term" value="P:mitochondrial fission"/>
    <property type="evidence" value="ECO:0007669"/>
    <property type="project" value="TreeGrafter"/>
</dbReference>
<feature type="transmembrane region" description="Helical" evidence="1">
    <location>
        <begin position="96"/>
        <end position="115"/>
    </location>
</feature>
<dbReference type="EMBL" id="MT418680">
    <property type="protein sequence ID" value="QKF94608.1"/>
    <property type="molecule type" value="Genomic_DNA"/>
</dbReference>
<keyword evidence="1" id="KW-0812">Transmembrane</keyword>
<organism evidence="2 3">
    <name type="scientific">Fadolivirus FV1/VV64</name>
    <dbReference type="NCBI Taxonomy" id="3070911"/>
    <lineage>
        <taxon>Viruses</taxon>
        <taxon>Varidnaviria</taxon>
        <taxon>Bamfordvirae</taxon>
        <taxon>Nucleocytoviricota</taxon>
        <taxon>Megaviricetes</taxon>
        <taxon>Imitervirales</taxon>
        <taxon>Mimiviridae</taxon>
        <taxon>Klosneuvirinae</taxon>
        <taxon>Fadolivirus</taxon>
        <taxon>Fadolivirus algeromassiliense</taxon>
    </lineage>
</organism>
<keyword evidence="1" id="KW-1133">Transmembrane helix</keyword>
<dbReference type="Pfam" id="PF10558">
    <property type="entry name" value="MTP18"/>
    <property type="match status" value="1"/>
</dbReference>
<keyword evidence="1" id="KW-0472">Membrane</keyword>
<dbReference type="PANTHER" id="PTHR11001">
    <property type="entry name" value="MITOCHONDRIAL FISSION PROCESS PROTEIN 1"/>
    <property type="match status" value="1"/>
</dbReference>
<dbReference type="Proteomes" id="UP001162001">
    <property type="component" value="Segment"/>
</dbReference>
<protein>
    <submittedName>
        <fullName evidence="2">Mitochondrial 18kda protein</fullName>
    </submittedName>
</protein>
<accession>A0A7D3UQP8</accession>
<evidence type="ECO:0000313" key="3">
    <source>
        <dbReference type="Proteomes" id="UP001162001"/>
    </source>
</evidence>
<proteinExistence type="predicted"/>
<evidence type="ECO:0000313" key="2">
    <source>
        <dbReference type="EMBL" id="QKF94608.1"/>
    </source>
</evidence>
<reference evidence="2 3" key="1">
    <citation type="submission" date="2020-04" db="EMBL/GenBank/DDBJ databases">
        <title>Advantages and limits of metagenomic assembly and binning of a giant virus.</title>
        <authorList>
            <person name="Schulz F."/>
            <person name="Andreani J."/>
            <person name="Francis R."/>
            <person name="Boudjemaa H."/>
            <person name="Bou Khalil J.Y."/>
            <person name="Lee J."/>
            <person name="La Scola B."/>
            <person name="Woyke T."/>
        </authorList>
    </citation>
    <scope>NUCLEOTIDE SEQUENCE [LARGE SCALE GENOMIC DNA]</scope>
    <source>
        <strain evidence="2 3">FV1/VV64</strain>
    </source>
</reference>
<dbReference type="InterPro" id="IPR019560">
    <property type="entry name" value="Mitochondrial_18_kDa_protein"/>
</dbReference>
<feature type="transmembrane region" description="Helical" evidence="1">
    <location>
        <begin position="136"/>
        <end position="154"/>
    </location>
</feature>
<keyword evidence="3" id="KW-1185">Reference proteome</keyword>
<sequence length="173" mass="20051">MTDNKNTDNDLEQSRPVVYLNWFLRTFPRVISKQRYLAYASEVGESFRPIIPKYIVNASYAASIFYVGTDVWIHTHDMIQQNKPQKEIAIRTTDRLIWHSFASMILPALTVHSIVKYSGKGIDKYNMFSTKPKVRGWAPTLIALACIPFIIHPLDHVTDYAMDNTIRKLYNKL</sequence>
<name>A0A7D3UQP8_9VIRU</name>
<gene>
    <name evidence="2" type="ORF">Fadolivirus_1_1150</name>
</gene>
<dbReference type="PANTHER" id="PTHR11001:SF2">
    <property type="entry name" value="MITOCHONDRIAL FISSION PROCESS PROTEIN 1"/>
    <property type="match status" value="1"/>
</dbReference>